<keyword evidence="5" id="KW-1185">Reference proteome</keyword>
<dbReference type="InterPro" id="IPR038495">
    <property type="entry name" value="ATPase_E_C"/>
</dbReference>
<comment type="caution">
    <text evidence="4">The sequence shown here is derived from an EMBL/GenBank/DDBJ whole genome shotgun (WGS) entry which is preliminary data.</text>
</comment>
<evidence type="ECO:0000313" key="4">
    <source>
        <dbReference type="EMBL" id="MCU6687334.1"/>
    </source>
</evidence>
<dbReference type="InterPro" id="IPR002842">
    <property type="entry name" value="ATPase_V1_Esu"/>
</dbReference>
<comment type="similarity">
    <text evidence="1">Belongs to the V-ATPase E subunit family.</text>
</comment>
<evidence type="ECO:0000256" key="2">
    <source>
        <dbReference type="ARBA" id="ARBA00022448"/>
    </source>
</evidence>
<reference evidence="4 5" key="1">
    <citation type="journal article" date="2021" name="ISME Commun">
        <title>Automated analysis of genomic sequences facilitates high-throughput and comprehensive description of bacteria.</title>
        <authorList>
            <person name="Hitch T.C.A."/>
        </authorList>
    </citation>
    <scope>NUCLEOTIDE SEQUENCE [LARGE SCALE GENOMIC DNA]</scope>
    <source>
        <strain evidence="4 5">Sanger_03</strain>
    </source>
</reference>
<gene>
    <name evidence="4" type="ORF">OCV99_12430</name>
</gene>
<dbReference type="RefSeq" id="WP_158370991.1">
    <property type="nucleotide sequence ID" value="NZ_JAOQJU010000017.1"/>
</dbReference>
<evidence type="ECO:0000256" key="3">
    <source>
        <dbReference type="ARBA" id="ARBA00023065"/>
    </source>
</evidence>
<dbReference type="EMBL" id="JAOQJU010000017">
    <property type="protein sequence ID" value="MCU6687334.1"/>
    <property type="molecule type" value="Genomic_DNA"/>
</dbReference>
<dbReference type="Pfam" id="PF01991">
    <property type="entry name" value="vATP-synt_E"/>
    <property type="match status" value="1"/>
</dbReference>
<sequence length="197" mass="22483">MTIEEKLAHLQTAAMEEARAEGSAIIRQHQNALEELFREHREEAIRQSETRIKAETTNAEQQINMAASKAQIELKRELSKTQTDLKQRLFQEVEQLLNEYMHTEDYKNLLVSYIEKAAAFAGSEPITIYINPTDESIKAYLEEHTGLLLTISKEDFTGGIRAVIRGRNILIDYSFKGSLETARRKFLFEGGTGNGKY</sequence>
<dbReference type="Proteomes" id="UP001652431">
    <property type="component" value="Unassembled WGS sequence"/>
</dbReference>
<dbReference type="Gene3D" id="3.30.2320.30">
    <property type="entry name" value="ATP synthase, E subunit, C-terminal"/>
    <property type="match status" value="1"/>
</dbReference>
<name>A0ABT2RQC4_9FIRM</name>
<accession>A0ABT2RQC4</accession>
<evidence type="ECO:0000313" key="5">
    <source>
        <dbReference type="Proteomes" id="UP001652431"/>
    </source>
</evidence>
<organism evidence="4 5">
    <name type="scientific">Dorea acetigenes</name>
    <dbReference type="NCBI Taxonomy" id="2981787"/>
    <lineage>
        <taxon>Bacteria</taxon>
        <taxon>Bacillati</taxon>
        <taxon>Bacillota</taxon>
        <taxon>Clostridia</taxon>
        <taxon>Lachnospirales</taxon>
        <taxon>Lachnospiraceae</taxon>
        <taxon>Dorea</taxon>
    </lineage>
</organism>
<protein>
    <submittedName>
        <fullName evidence="4">V-type ATP synthase subunit E</fullName>
    </submittedName>
</protein>
<proteinExistence type="inferred from homology"/>
<dbReference type="SUPFAM" id="SSF160527">
    <property type="entry name" value="V-type ATPase subunit E-like"/>
    <property type="match status" value="1"/>
</dbReference>
<keyword evidence="3" id="KW-0406">Ion transport</keyword>
<evidence type="ECO:0000256" key="1">
    <source>
        <dbReference type="ARBA" id="ARBA00005901"/>
    </source>
</evidence>
<keyword evidence="2" id="KW-0813">Transport</keyword>